<protein>
    <submittedName>
        <fullName evidence="1">Uncharacterized protein</fullName>
    </submittedName>
</protein>
<feature type="non-terminal residue" evidence="1">
    <location>
        <position position="1"/>
    </location>
</feature>
<dbReference type="Proteomes" id="UP000244855">
    <property type="component" value="Unassembled WGS sequence"/>
</dbReference>
<dbReference type="EMBL" id="KZ805368">
    <property type="protein sequence ID" value="PVI00743.1"/>
    <property type="molecule type" value="Genomic_DNA"/>
</dbReference>
<gene>
    <name evidence="1" type="ORF">DM02DRAFT_490284</name>
</gene>
<name>A0A2V1DR58_9PLEO</name>
<organism evidence="1 2">
    <name type="scientific">Periconia macrospinosa</name>
    <dbReference type="NCBI Taxonomy" id="97972"/>
    <lineage>
        <taxon>Eukaryota</taxon>
        <taxon>Fungi</taxon>
        <taxon>Dikarya</taxon>
        <taxon>Ascomycota</taxon>
        <taxon>Pezizomycotina</taxon>
        <taxon>Dothideomycetes</taxon>
        <taxon>Pleosporomycetidae</taxon>
        <taxon>Pleosporales</taxon>
        <taxon>Massarineae</taxon>
        <taxon>Periconiaceae</taxon>
        <taxon>Periconia</taxon>
    </lineage>
</organism>
<evidence type="ECO:0000313" key="1">
    <source>
        <dbReference type="EMBL" id="PVI00743.1"/>
    </source>
</evidence>
<sequence>PTPVTPKNTTPSLLRYVDHDLVLDTSRHNVPPDPFISTCCICHDLWYRCPKSSTYLPLTPCGCWVHYRCFIGRACQPWWHSESTQCPGCGFNLFIWEGITALTLLTRTGLPIPDYDSVRPHQPTQPHHIQLTAPSAPIQVAFFAQLSRPSHFPDGSPDLVAAIEDVLAAVRAAKRPRSVWLNFATRAGELCWGVLICAKVRRYVLEEHGLLRGTFA</sequence>
<dbReference type="AlphaFoldDB" id="A0A2V1DR58"/>
<dbReference type="OrthoDB" id="3793888at2759"/>
<reference evidence="1 2" key="1">
    <citation type="journal article" date="2018" name="Sci. Rep.">
        <title>Comparative genomics provides insights into the lifestyle and reveals functional heterogeneity of dark septate endophytic fungi.</title>
        <authorList>
            <person name="Knapp D.G."/>
            <person name="Nemeth J.B."/>
            <person name="Barry K."/>
            <person name="Hainaut M."/>
            <person name="Henrissat B."/>
            <person name="Johnson J."/>
            <person name="Kuo A."/>
            <person name="Lim J.H.P."/>
            <person name="Lipzen A."/>
            <person name="Nolan M."/>
            <person name="Ohm R.A."/>
            <person name="Tamas L."/>
            <person name="Grigoriev I.V."/>
            <person name="Spatafora J.W."/>
            <person name="Nagy L.G."/>
            <person name="Kovacs G.M."/>
        </authorList>
    </citation>
    <scope>NUCLEOTIDE SEQUENCE [LARGE SCALE GENOMIC DNA]</scope>
    <source>
        <strain evidence="1 2">DSE2036</strain>
    </source>
</reference>
<feature type="non-terminal residue" evidence="1">
    <location>
        <position position="216"/>
    </location>
</feature>
<proteinExistence type="predicted"/>
<keyword evidence="2" id="KW-1185">Reference proteome</keyword>
<accession>A0A2V1DR58</accession>
<evidence type="ECO:0000313" key="2">
    <source>
        <dbReference type="Proteomes" id="UP000244855"/>
    </source>
</evidence>